<reference evidence="1" key="1">
    <citation type="submission" date="2022-07" db="EMBL/GenBank/DDBJ databases">
        <title>Genome Sequence of Phlebia brevispora.</title>
        <authorList>
            <person name="Buettner E."/>
        </authorList>
    </citation>
    <scope>NUCLEOTIDE SEQUENCE</scope>
    <source>
        <strain evidence="1">MPL23</strain>
    </source>
</reference>
<gene>
    <name evidence="1" type="ORF">NM688_g3412</name>
</gene>
<sequence>MTLWDRHDQRALTVICLRLASQMIPYVTRSDTAAEAWNELAAVFASQGPLAKVTARRKFMRYSIEEGANMEDEIRSLRTLAEEMMMLGQSLSDEEFTLTLLTALPSSWDAFVSSIGTTPTSGELIGRLIQEAGRRKDQTTPETSLAVSNAHRAAGKKNGRSKFRPGVFCHFCNKEGHIRPECRSLKKSRDNGNNRGNGGQPRYNQNNRAHITELDDDAGYAFVTELSSHQGRDDVWLGDTGTQSHIVRDRALFSSYSHTPGATIKGAGTCPALGRGTVKIFFVVDNHRVPITLNNVIHSPDMPYNLLSLGRLTTAGLSYSGERNRLRILDGDREIGVGTKSGNLYRVSVEPRTIQAHAIRTARTWYEWHCTLGHINKQQLKEMFTKGMVNGMDVDQSSNLDFTCDACIQAKHTRRPFPETSDTKYTNVGDLVYSDIWGPARTESIQHNTYYISFTDAASKHVHVDFMKSRASALDRFRKYDCRLENQTGRRIKILRVDNAKEYTQGDFKTYLDSRGIILQTTAPYSPAQNGVAERLNRTLVEHTRAMILARSLPRKFWQDAIAYLCHVKNCCSTRALDGKTPYEVFWGRRPDVQNFQEFGIPCWVLVPENRQDKLAAKSEQYIFTGIADNAAGWRYYSPKTNQILTSRNVIFTRQKEAVTPFMADSAPTVEGELPTSATPSNAGSTPPPATHNLRNTTRLDYKTLDATGIKEPKAEDQANLCFAAFNPFDEPRTVEEVRKREDWKEWKESMDKEMDQLKNMGTFELVDLPPGRKAVGSRWVFLIKRDSEGRIVKYKSRLVAQGFSQIPGQDFTETYAPVMRLESLRTLLAIAAVNDWPVHQMDVVGAYLNSELKEEVYMRQPPGYDDGTGRVYRLIKGLYGLRQAANIWNDTANEILTGKLHFVRLAADYCAYIHVQDGVVWIILIHVDDMALVASSNEAMRELKTEIARHFTVTDGGEMKTFLGLQIERDRAARTIHARRAPCAHSTRSECASRTDSR</sequence>
<dbReference type="Proteomes" id="UP001148662">
    <property type="component" value="Unassembled WGS sequence"/>
</dbReference>
<evidence type="ECO:0000313" key="2">
    <source>
        <dbReference type="Proteomes" id="UP001148662"/>
    </source>
</evidence>
<proteinExistence type="predicted"/>
<evidence type="ECO:0000313" key="1">
    <source>
        <dbReference type="EMBL" id="KAJ3553828.1"/>
    </source>
</evidence>
<protein>
    <submittedName>
        <fullName evidence="1">Uncharacterized protein</fullName>
    </submittedName>
</protein>
<organism evidence="1 2">
    <name type="scientific">Phlebia brevispora</name>
    <dbReference type="NCBI Taxonomy" id="194682"/>
    <lineage>
        <taxon>Eukaryota</taxon>
        <taxon>Fungi</taxon>
        <taxon>Dikarya</taxon>
        <taxon>Basidiomycota</taxon>
        <taxon>Agaricomycotina</taxon>
        <taxon>Agaricomycetes</taxon>
        <taxon>Polyporales</taxon>
        <taxon>Meruliaceae</taxon>
        <taxon>Phlebia</taxon>
    </lineage>
</organism>
<comment type="caution">
    <text evidence="1">The sequence shown here is derived from an EMBL/GenBank/DDBJ whole genome shotgun (WGS) entry which is preliminary data.</text>
</comment>
<accession>A0ACC1T5R8</accession>
<dbReference type="EMBL" id="JANHOG010000493">
    <property type="protein sequence ID" value="KAJ3553828.1"/>
    <property type="molecule type" value="Genomic_DNA"/>
</dbReference>
<keyword evidence="2" id="KW-1185">Reference proteome</keyword>
<name>A0ACC1T5R8_9APHY</name>